<keyword evidence="2" id="KW-1185">Reference proteome</keyword>
<name>A0A2J6TD54_9HELO</name>
<accession>A0A2J6TD54</accession>
<dbReference type="OrthoDB" id="245563at2759"/>
<evidence type="ECO:0000313" key="2">
    <source>
        <dbReference type="Proteomes" id="UP000235371"/>
    </source>
</evidence>
<dbReference type="GeneID" id="36588163"/>
<dbReference type="AlphaFoldDB" id="A0A2J6TD54"/>
<dbReference type="EMBL" id="KZ613787">
    <property type="protein sequence ID" value="PMD60933.1"/>
    <property type="molecule type" value="Genomic_DNA"/>
</dbReference>
<proteinExistence type="predicted"/>
<protein>
    <submittedName>
        <fullName evidence="1">Uncharacterized protein</fullName>
    </submittedName>
</protein>
<dbReference type="Proteomes" id="UP000235371">
    <property type="component" value="Unassembled WGS sequence"/>
</dbReference>
<dbReference type="RefSeq" id="XP_024737837.1">
    <property type="nucleotide sequence ID" value="XM_024880086.1"/>
</dbReference>
<evidence type="ECO:0000313" key="1">
    <source>
        <dbReference type="EMBL" id="PMD60933.1"/>
    </source>
</evidence>
<dbReference type="STRING" id="1095630.A0A2J6TD54"/>
<sequence>MASPAKADILLLSLAMQPFLDDSYSALINQISSKANIKRAKSASGALNFLSAQTPRAILATDEGLTKPSNGPVLEKVLSYVRNGGLLLIGLHFPNFTNMDVFDKFFGDLGLPWKHGDYHRTTFQFNGGCTLPDGMSRMKFPGSYSMKVLHVKGARAHEKIFVPVPQATTQSMVFPPEYVDQAQAAIVGAKIGEGYLVYDGNVNPEEGQNRVVLTLCGL</sequence>
<gene>
    <name evidence="1" type="ORF">K444DRAFT_612215</name>
</gene>
<organism evidence="1 2">
    <name type="scientific">Hyaloscypha bicolor E</name>
    <dbReference type="NCBI Taxonomy" id="1095630"/>
    <lineage>
        <taxon>Eukaryota</taxon>
        <taxon>Fungi</taxon>
        <taxon>Dikarya</taxon>
        <taxon>Ascomycota</taxon>
        <taxon>Pezizomycotina</taxon>
        <taxon>Leotiomycetes</taxon>
        <taxon>Helotiales</taxon>
        <taxon>Hyaloscyphaceae</taxon>
        <taxon>Hyaloscypha</taxon>
        <taxon>Hyaloscypha bicolor</taxon>
    </lineage>
</organism>
<dbReference type="InParanoid" id="A0A2J6TD54"/>
<reference evidence="1 2" key="1">
    <citation type="submission" date="2016-04" db="EMBL/GenBank/DDBJ databases">
        <title>A degradative enzymes factory behind the ericoid mycorrhizal symbiosis.</title>
        <authorList>
            <consortium name="DOE Joint Genome Institute"/>
            <person name="Martino E."/>
            <person name="Morin E."/>
            <person name="Grelet G."/>
            <person name="Kuo A."/>
            <person name="Kohler A."/>
            <person name="Daghino S."/>
            <person name="Barry K."/>
            <person name="Choi C."/>
            <person name="Cichocki N."/>
            <person name="Clum A."/>
            <person name="Copeland A."/>
            <person name="Hainaut M."/>
            <person name="Haridas S."/>
            <person name="Labutti K."/>
            <person name="Lindquist E."/>
            <person name="Lipzen A."/>
            <person name="Khouja H.-R."/>
            <person name="Murat C."/>
            <person name="Ohm R."/>
            <person name="Olson A."/>
            <person name="Spatafora J."/>
            <person name="Veneault-Fourrey C."/>
            <person name="Henrissat B."/>
            <person name="Grigoriev I."/>
            <person name="Martin F."/>
            <person name="Perotto S."/>
        </authorList>
    </citation>
    <scope>NUCLEOTIDE SEQUENCE [LARGE SCALE GENOMIC DNA]</scope>
    <source>
        <strain evidence="1 2">E</strain>
    </source>
</reference>